<gene>
    <name evidence="3" type="ORF">JQ615_09790</name>
</gene>
<name>A0ABS5FFW8_9BRAD</name>
<evidence type="ECO:0000256" key="1">
    <source>
        <dbReference type="SAM" id="MobiDB-lite"/>
    </source>
</evidence>
<proteinExistence type="predicted"/>
<evidence type="ECO:0000313" key="3">
    <source>
        <dbReference type="EMBL" id="MBR0795678.1"/>
    </source>
</evidence>
<feature type="compositionally biased region" description="Basic and acidic residues" evidence="1">
    <location>
        <begin position="65"/>
        <end position="78"/>
    </location>
</feature>
<dbReference type="EMBL" id="JAFCJH010000008">
    <property type="protein sequence ID" value="MBR0795678.1"/>
    <property type="molecule type" value="Genomic_DNA"/>
</dbReference>
<sequence>MRRAYLSVCLLAALAVLPGAAQGKPPTKIAALGLTGLLNIDGIQHNAAFGPAVDSVNGNSGAVEKPIETDADAPRSEPRAFPVR</sequence>
<keyword evidence="4" id="KW-1185">Reference proteome</keyword>
<protein>
    <submittedName>
        <fullName evidence="3">Uncharacterized protein</fullName>
    </submittedName>
</protein>
<feature type="signal peptide" evidence="2">
    <location>
        <begin position="1"/>
        <end position="21"/>
    </location>
</feature>
<feature type="region of interest" description="Disordered" evidence="1">
    <location>
        <begin position="59"/>
        <end position="84"/>
    </location>
</feature>
<accession>A0ABS5FFW8</accession>
<organism evidence="3 4">
    <name type="scientific">Bradyrhizobium jicamae</name>
    <dbReference type="NCBI Taxonomy" id="280332"/>
    <lineage>
        <taxon>Bacteria</taxon>
        <taxon>Pseudomonadati</taxon>
        <taxon>Pseudomonadota</taxon>
        <taxon>Alphaproteobacteria</taxon>
        <taxon>Hyphomicrobiales</taxon>
        <taxon>Nitrobacteraceae</taxon>
        <taxon>Bradyrhizobium</taxon>
    </lineage>
</organism>
<evidence type="ECO:0000313" key="4">
    <source>
        <dbReference type="Proteomes" id="UP001315278"/>
    </source>
</evidence>
<dbReference type="Proteomes" id="UP001315278">
    <property type="component" value="Unassembled WGS sequence"/>
</dbReference>
<evidence type="ECO:0000256" key="2">
    <source>
        <dbReference type="SAM" id="SignalP"/>
    </source>
</evidence>
<feature type="chain" id="PRO_5046778556" evidence="2">
    <location>
        <begin position="22"/>
        <end position="84"/>
    </location>
</feature>
<reference evidence="4" key="1">
    <citation type="journal article" date="2021" name="ISME J.">
        <title>Evolutionary origin and ecological implication of a unique nif island in free-living Bradyrhizobium lineages.</title>
        <authorList>
            <person name="Tao J."/>
        </authorList>
    </citation>
    <scope>NUCLEOTIDE SEQUENCE [LARGE SCALE GENOMIC DNA]</scope>
    <source>
        <strain evidence="4">SZCCT0434</strain>
    </source>
</reference>
<dbReference type="RefSeq" id="WP_212394378.1">
    <property type="nucleotide sequence ID" value="NZ_JAFCJH010000008.1"/>
</dbReference>
<keyword evidence="2" id="KW-0732">Signal</keyword>
<comment type="caution">
    <text evidence="3">The sequence shown here is derived from an EMBL/GenBank/DDBJ whole genome shotgun (WGS) entry which is preliminary data.</text>
</comment>